<dbReference type="RefSeq" id="XP_037218763.1">
    <property type="nucleotide sequence ID" value="XM_037365521.1"/>
</dbReference>
<dbReference type="EMBL" id="JACAZF010000007">
    <property type="protein sequence ID" value="KAF7299375.1"/>
    <property type="molecule type" value="Genomic_DNA"/>
</dbReference>
<dbReference type="Proteomes" id="UP000636479">
    <property type="component" value="Unassembled WGS sequence"/>
</dbReference>
<sequence length="230" mass="26905">MNTPTNIRASRPRNEERQSSYEFRRLLESLSPGQLFHVCPHRRSLSAFEIMRGLRSSSEIYIKALDCGRKRLARDANGVLHFAAPKLPQAELTWIRQATFDNKARMSIIANNLNLPAIADSRHLDLAVFYYFVSEEESSLPVHLTWLWGLLEPLRRVTTKHWASMPARSFSRAQIARENVTRDVLEEMRAKSLSRSQTRRWHPYRTSPVPPPPLDSYTRWRQARYPRHSR</sequence>
<organism evidence="2 3">
    <name type="scientific">Mycena indigotica</name>
    <dbReference type="NCBI Taxonomy" id="2126181"/>
    <lineage>
        <taxon>Eukaryota</taxon>
        <taxon>Fungi</taxon>
        <taxon>Dikarya</taxon>
        <taxon>Basidiomycota</taxon>
        <taxon>Agaricomycotina</taxon>
        <taxon>Agaricomycetes</taxon>
        <taxon>Agaricomycetidae</taxon>
        <taxon>Agaricales</taxon>
        <taxon>Marasmiineae</taxon>
        <taxon>Mycenaceae</taxon>
        <taxon>Mycena</taxon>
    </lineage>
</organism>
<evidence type="ECO:0000256" key="1">
    <source>
        <dbReference type="SAM" id="MobiDB-lite"/>
    </source>
</evidence>
<evidence type="ECO:0000313" key="3">
    <source>
        <dbReference type="Proteomes" id="UP000636479"/>
    </source>
</evidence>
<proteinExistence type="predicted"/>
<dbReference type="AlphaFoldDB" id="A0A8H6SGW7"/>
<comment type="caution">
    <text evidence="2">The sequence shown here is derived from an EMBL/GenBank/DDBJ whole genome shotgun (WGS) entry which is preliminary data.</text>
</comment>
<dbReference type="GeneID" id="59348037"/>
<name>A0A8H6SGW7_9AGAR</name>
<keyword evidence="3" id="KW-1185">Reference proteome</keyword>
<gene>
    <name evidence="2" type="ORF">MIND_00886800</name>
</gene>
<reference evidence="2" key="1">
    <citation type="submission" date="2020-05" db="EMBL/GenBank/DDBJ databases">
        <title>Mycena genomes resolve the evolution of fungal bioluminescence.</title>
        <authorList>
            <person name="Tsai I.J."/>
        </authorList>
    </citation>
    <scope>NUCLEOTIDE SEQUENCE</scope>
    <source>
        <strain evidence="2">171206Taipei</strain>
    </source>
</reference>
<protein>
    <submittedName>
        <fullName evidence="2">Uncharacterized protein</fullName>
    </submittedName>
</protein>
<accession>A0A8H6SGW7</accession>
<feature type="region of interest" description="Disordered" evidence="1">
    <location>
        <begin position="197"/>
        <end position="230"/>
    </location>
</feature>
<evidence type="ECO:0000313" key="2">
    <source>
        <dbReference type="EMBL" id="KAF7299375.1"/>
    </source>
</evidence>
<feature type="compositionally biased region" description="Basic residues" evidence="1">
    <location>
        <begin position="221"/>
        <end position="230"/>
    </location>
</feature>